<proteinExistence type="predicted"/>
<feature type="compositionally biased region" description="Basic residues" evidence="1">
    <location>
        <begin position="16"/>
        <end position="28"/>
    </location>
</feature>
<reference evidence="2 3" key="1">
    <citation type="submission" date="2019-09" db="EMBL/GenBank/DDBJ databases">
        <title>The hologenome of the rock-dwelling lichen Lasallia pustulata.</title>
        <authorList>
            <person name="Greshake Tzovaras B."/>
            <person name="Segers F."/>
            <person name="Bicker A."/>
            <person name="Dal Grande F."/>
            <person name="Otte J."/>
            <person name="Hankeln T."/>
            <person name="Schmitt I."/>
            <person name="Ebersberger I."/>
        </authorList>
    </citation>
    <scope>NUCLEOTIDE SEQUENCE [LARGE SCALE GENOMIC DNA]</scope>
    <source>
        <strain evidence="2">A1-1</strain>
    </source>
</reference>
<comment type="caution">
    <text evidence="2">The sequence shown here is derived from an EMBL/GenBank/DDBJ whole genome shotgun (WGS) entry which is preliminary data.</text>
</comment>
<feature type="compositionally biased region" description="Low complexity" evidence="1">
    <location>
        <begin position="50"/>
        <end position="69"/>
    </location>
</feature>
<dbReference type="EMBL" id="VXIT01000003">
    <property type="protein sequence ID" value="KAA6413819.1"/>
    <property type="molecule type" value="Genomic_DNA"/>
</dbReference>
<dbReference type="OrthoDB" id="4167490at2759"/>
<dbReference type="Proteomes" id="UP000324767">
    <property type="component" value="Unassembled WGS sequence"/>
</dbReference>
<protein>
    <submittedName>
        <fullName evidence="2">Uncharacterized protein</fullName>
    </submittedName>
</protein>
<sequence length="484" mass="55530">MNRPEIQSNQLTPVRIRGKRIRGRSHQKKSTEDSPAIESSRPRGRPPKRLSTAAGLASSHSTASSSVSGCTKRRRRGAKTPREVILSPLECLPVELLQTIFLYSLNLALPRSSPRLGSALLSKHVKMELVIRTFCICDTVNAFAGSHTYAIDPGDAEEVERNANMQSGVFHLKWMTLDIFRESIDKFLIRTAAREFRNRSTTYGAEESLPTEAEYRRLLEDGHLCGDTWCENPQSQTDGWFGEPTSCRFRNLSMRLRGGRLLTLEMNRLAIGLNMQMLQLCPDGIHFCSEIVTMLRQNWRISCYVPSRLLHGPWTNEKCDFLELLLKMGVLVDLLDREIAEKGLEDAIRERNIRALRLLKPFHELHDFERSREQESGAEGEYERGHIIQEFESHECVCVSIPNRWHAGVFPSTSHLRLAVIECDCPPDIVYHLLSGRICRVDLEDRELVSWAVERKKHGDWRGKWLLKLLRRAWVDHTENCDHT</sequence>
<feature type="region of interest" description="Disordered" evidence="1">
    <location>
        <begin position="1"/>
        <end position="79"/>
    </location>
</feature>
<feature type="compositionally biased region" description="Polar residues" evidence="1">
    <location>
        <begin position="1"/>
        <end position="12"/>
    </location>
</feature>
<dbReference type="AlphaFoldDB" id="A0A5M8PXJ8"/>
<gene>
    <name evidence="2" type="ORF">FRX48_02181</name>
</gene>
<evidence type="ECO:0000256" key="1">
    <source>
        <dbReference type="SAM" id="MobiDB-lite"/>
    </source>
</evidence>
<name>A0A5M8PXJ8_9LECA</name>
<organism evidence="2 3">
    <name type="scientific">Lasallia pustulata</name>
    <dbReference type="NCBI Taxonomy" id="136370"/>
    <lineage>
        <taxon>Eukaryota</taxon>
        <taxon>Fungi</taxon>
        <taxon>Dikarya</taxon>
        <taxon>Ascomycota</taxon>
        <taxon>Pezizomycotina</taxon>
        <taxon>Lecanoromycetes</taxon>
        <taxon>OSLEUM clade</taxon>
        <taxon>Umbilicariomycetidae</taxon>
        <taxon>Umbilicariales</taxon>
        <taxon>Umbilicariaceae</taxon>
        <taxon>Lasallia</taxon>
    </lineage>
</organism>
<evidence type="ECO:0000313" key="3">
    <source>
        <dbReference type="Proteomes" id="UP000324767"/>
    </source>
</evidence>
<accession>A0A5M8PXJ8</accession>
<evidence type="ECO:0000313" key="2">
    <source>
        <dbReference type="EMBL" id="KAA6413819.1"/>
    </source>
</evidence>